<dbReference type="PANTHER" id="PTHR33223">
    <property type="entry name" value="CCHC-TYPE DOMAIN-CONTAINING PROTEIN"/>
    <property type="match status" value="1"/>
</dbReference>
<name>A0A6P5WUJ5_DURZI</name>
<dbReference type="RefSeq" id="XP_022719779.1">
    <property type="nucleotide sequence ID" value="XM_022864044.1"/>
</dbReference>
<dbReference type="AlphaFoldDB" id="A0A6P5WUJ5"/>
<evidence type="ECO:0000313" key="2">
    <source>
        <dbReference type="Proteomes" id="UP000515121"/>
    </source>
</evidence>
<evidence type="ECO:0000313" key="3">
    <source>
        <dbReference type="RefSeq" id="XP_022719779.1"/>
    </source>
</evidence>
<feature type="region of interest" description="Disordered" evidence="1">
    <location>
        <begin position="1"/>
        <end position="29"/>
    </location>
</feature>
<keyword evidence="2" id="KW-1185">Reference proteome</keyword>
<protein>
    <submittedName>
        <fullName evidence="3">Uncharacterized protein LOC111277646</fullName>
    </submittedName>
</protein>
<dbReference type="PANTHER" id="PTHR33223:SF8">
    <property type="entry name" value="OS04G0172440 PROTEIN"/>
    <property type="match status" value="1"/>
</dbReference>
<dbReference type="OrthoDB" id="1432691at2759"/>
<dbReference type="Proteomes" id="UP000515121">
    <property type="component" value="Unplaced"/>
</dbReference>
<evidence type="ECO:0000256" key="1">
    <source>
        <dbReference type="SAM" id="MobiDB-lite"/>
    </source>
</evidence>
<organism evidence="2 3">
    <name type="scientific">Durio zibethinus</name>
    <name type="common">Durian</name>
    <dbReference type="NCBI Taxonomy" id="66656"/>
    <lineage>
        <taxon>Eukaryota</taxon>
        <taxon>Viridiplantae</taxon>
        <taxon>Streptophyta</taxon>
        <taxon>Embryophyta</taxon>
        <taxon>Tracheophyta</taxon>
        <taxon>Spermatophyta</taxon>
        <taxon>Magnoliopsida</taxon>
        <taxon>eudicotyledons</taxon>
        <taxon>Gunneridae</taxon>
        <taxon>Pentapetalae</taxon>
        <taxon>rosids</taxon>
        <taxon>malvids</taxon>
        <taxon>Malvales</taxon>
        <taxon>Malvaceae</taxon>
        <taxon>Helicteroideae</taxon>
        <taxon>Durio</taxon>
    </lineage>
</organism>
<proteinExistence type="predicted"/>
<reference evidence="3" key="1">
    <citation type="submission" date="2025-08" db="UniProtKB">
        <authorList>
            <consortium name="RefSeq"/>
        </authorList>
    </citation>
    <scope>IDENTIFICATION</scope>
    <source>
        <tissue evidence="3">Fruit stalk</tissue>
    </source>
</reference>
<dbReference type="GeneID" id="111277646"/>
<sequence length="216" mass="24680">MEEENTTRFERVERTGDEVNVEEPLYPPGFTPPQVQVQVPRGIHIQPPSAQPYSYVNHFTNQQSTHLNANLGPIPVDPIMVPNLDDPVEQEKSHEISEPVINSKIQDKYDQLEERLKAVEGNDTYGVIDANELSLVPDLVISPKFKTPDFKKYDGIKCPSAHITMFCRKMTGHIHNDKLLIHYFQDSLTGSVAKWYVQLDRNKINSWKNLAKVFLA</sequence>
<gene>
    <name evidence="3" type="primary">LOC111277646</name>
</gene>
<dbReference type="KEGG" id="dzi:111277646"/>
<feature type="compositionally biased region" description="Basic and acidic residues" evidence="1">
    <location>
        <begin position="1"/>
        <end position="17"/>
    </location>
</feature>
<accession>A0A6P5WUJ5</accession>